<dbReference type="InParanoid" id="A0A2P5EZT8"/>
<evidence type="ECO:0000313" key="1">
    <source>
        <dbReference type="EMBL" id="PON91053.1"/>
    </source>
</evidence>
<dbReference type="Proteomes" id="UP000237000">
    <property type="component" value="Unassembled WGS sequence"/>
</dbReference>
<organism evidence="1 2">
    <name type="scientific">Trema orientale</name>
    <name type="common">Charcoal tree</name>
    <name type="synonym">Celtis orientalis</name>
    <dbReference type="NCBI Taxonomy" id="63057"/>
    <lineage>
        <taxon>Eukaryota</taxon>
        <taxon>Viridiplantae</taxon>
        <taxon>Streptophyta</taxon>
        <taxon>Embryophyta</taxon>
        <taxon>Tracheophyta</taxon>
        <taxon>Spermatophyta</taxon>
        <taxon>Magnoliopsida</taxon>
        <taxon>eudicotyledons</taxon>
        <taxon>Gunneridae</taxon>
        <taxon>Pentapetalae</taxon>
        <taxon>rosids</taxon>
        <taxon>fabids</taxon>
        <taxon>Rosales</taxon>
        <taxon>Cannabaceae</taxon>
        <taxon>Trema</taxon>
    </lineage>
</organism>
<accession>A0A2P5EZT8</accession>
<protein>
    <submittedName>
        <fullName evidence="1">Uncharacterized protein</fullName>
    </submittedName>
</protein>
<dbReference type="AlphaFoldDB" id="A0A2P5EZT8"/>
<reference evidence="2" key="1">
    <citation type="submission" date="2016-06" db="EMBL/GenBank/DDBJ databases">
        <title>Parallel loss of symbiosis genes in relatives of nitrogen-fixing non-legume Parasponia.</title>
        <authorList>
            <person name="Van Velzen R."/>
            <person name="Holmer R."/>
            <person name="Bu F."/>
            <person name="Rutten L."/>
            <person name="Van Zeijl A."/>
            <person name="Liu W."/>
            <person name="Santuari L."/>
            <person name="Cao Q."/>
            <person name="Sharma T."/>
            <person name="Shen D."/>
            <person name="Roswanjaya Y."/>
            <person name="Wardhani T."/>
            <person name="Kalhor M.S."/>
            <person name="Jansen J."/>
            <person name="Van den Hoogen J."/>
            <person name="Gungor B."/>
            <person name="Hartog M."/>
            <person name="Hontelez J."/>
            <person name="Verver J."/>
            <person name="Yang W.-C."/>
            <person name="Schijlen E."/>
            <person name="Repin R."/>
            <person name="Schilthuizen M."/>
            <person name="Schranz E."/>
            <person name="Heidstra R."/>
            <person name="Miyata K."/>
            <person name="Fedorova E."/>
            <person name="Kohlen W."/>
            <person name="Bisseling T."/>
            <person name="Smit S."/>
            <person name="Geurts R."/>
        </authorList>
    </citation>
    <scope>NUCLEOTIDE SEQUENCE [LARGE SCALE GENOMIC DNA]</scope>
    <source>
        <strain evidence="2">cv. RG33-2</strain>
    </source>
</reference>
<sequence length="92" mass="10184">MLVMIISAAISSRLVSKSPSRLIVVLKNFLRDVIEANEFKVKLGTASQDLELLKLFMELELGIGEAIGLVQLHKAVRDVVIEALLEREGKLL</sequence>
<dbReference type="EMBL" id="JXTC01000077">
    <property type="protein sequence ID" value="PON91053.1"/>
    <property type="molecule type" value="Genomic_DNA"/>
</dbReference>
<evidence type="ECO:0000313" key="2">
    <source>
        <dbReference type="Proteomes" id="UP000237000"/>
    </source>
</evidence>
<gene>
    <name evidence="1" type="ORF">TorRG33x02_130840</name>
</gene>
<name>A0A2P5EZT8_TREOI</name>
<proteinExistence type="predicted"/>
<keyword evidence="2" id="KW-1185">Reference proteome</keyword>
<comment type="caution">
    <text evidence="1">The sequence shown here is derived from an EMBL/GenBank/DDBJ whole genome shotgun (WGS) entry which is preliminary data.</text>
</comment>